<dbReference type="GO" id="GO:0016874">
    <property type="term" value="F:ligase activity"/>
    <property type="evidence" value="ECO:0007669"/>
    <property type="project" value="UniProtKB-KW"/>
</dbReference>
<dbReference type="EC" id="3.1.4.58" evidence="2"/>
<evidence type="ECO:0000259" key="3">
    <source>
        <dbReference type="Pfam" id="PF02834"/>
    </source>
</evidence>
<dbReference type="Proteomes" id="UP000247584">
    <property type="component" value="Unassembled WGS sequence"/>
</dbReference>
<name>A0ABX5PNI0_9GAMM</name>
<sequence length="200" mass="22034">MQNGISHSIGQAPNRKRKMSPITPKRLFLGFAPTAAEKTSLLKLQQACEQADEQSGPGLKKVTAANLHLTLAFLGQVTAKQQRDLLAAIPGLPLKHFRVRLEHLCFWPGPKILCLTGTAEDPVLMALAKAAQQLADDLGLHSSEYDYRPHITLMRRAGNLPKLEHIPTLDLTPSELQLYESLSTPTGVEYRILASWPLSD</sequence>
<proteinExistence type="inferred from homology"/>
<feature type="short sequence motif" description="HXTX 1" evidence="2">
    <location>
        <begin position="68"/>
        <end position="71"/>
    </location>
</feature>
<dbReference type="Pfam" id="PF02834">
    <property type="entry name" value="LigT_PEase"/>
    <property type="match status" value="1"/>
</dbReference>
<evidence type="ECO:0000313" key="4">
    <source>
        <dbReference type="EMBL" id="PYE58434.1"/>
    </source>
</evidence>
<comment type="similarity">
    <text evidence="2">Belongs to the 2H phosphoesterase superfamily. ThpR family.</text>
</comment>
<dbReference type="InterPro" id="IPR014051">
    <property type="entry name" value="Phosphoesterase_HXTX"/>
</dbReference>
<dbReference type="InterPro" id="IPR004175">
    <property type="entry name" value="RNA_CPDase"/>
</dbReference>
<dbReference type="Gene3D" id="3.90.1140.10">
    <property type="entry name" value="Cyclic phosphodiesterase"/>
    <property type="match status" value="1"/>
</dbReference>
<keyword evidence="5" id="KW-1185">Reference proteome</keyword>
<protein>
    <recommendedName>
        <fullName evidence="2">RNA 2',3'-cyclic phosphodiesterase</fullName>
        <shortName evidence="2">RNA 2',3'-CPDase</shortName>
        <ecNumber evidence="2">3.1.4.58</ecNumber>
    </recommendedName>
</protein>
<dbReference type="NCBIfam" id="TIGR02258">
    <property type="entry name" value="2_5_ligase"/>
    <property type="match status" value="1"/>
</dbReference>
<comment type="catalytic activity">
    <reaction evidence="2">
        <text>a 3'-end 2',3'-cyclophospho-ribonucleotide-RNA + H2O = a 3'-end 2'-phospho-ribonucleotide-RNA + H(+)</text>
        <dbReference type="Rhea" id="RHEA:11828"/>
        <dbReference type="Rhea" id="RHEA-COMP:10464"/>
        <dbReference type="Rhea" id="RHEA-COMP:17353"/>
        <dbReference type="ChEBI" id="CHEBI:15377"/>
        <dbReference type="ChEBI" id="CHEBI:15378"/>
        <dbReference type="ChEBI" id="CHEBI:83064"/>
        <dbReference type="ChEBI" id="CHEBI:173113"/>
        <dbReference type="EC" id="3.1.4.58"/>
    </reaction>
</comment>
<comment type="caution">
    <text evidence="4">The sequence shown here is derived from an EMBL/GenBank/DDBJ whole genome shotgun (WGS) entry which is preliminary data.</text>
</comment>
<accession>A0ABX5PNI0</accession>
<feature type="active site" description="Proton acceptor" evidence="2">
    <location>
        <position position="150"/>
    </location>
</feature>
<comment type="function">
    <text evidence="2">Hydrolyzes RNA 2',3'-cyclic phosphodiester to an RNA 2'-phosphomonoester.</text>
</comment>
<dbReference type="EMBL" id="QJSY01000014">
    <property type="protein sequence ID" value="PYE58434.1"/>
    <property type="molecule type" value="Genomic_DNA"/>
</dbReference>
<dbReference type="PANTHER" id="PTHR35561:SF1">
    <property type="entry name" value="RNA 2',3'-CYCLIC PHOSPHODIESTERASE"/>
    <property type="match status" value="1"/>
</dbReference>
<organism evidence="4 5">
    <name type="scientific">Shewanella chilikensis</name>
    <dbReference type="NCBI Taxonomy" id="558541"/>
    <lineage>
        <taxon>Bacteria</taxon>
        <taxon>Pseudomonadati</taxon>
        <taxon>Pseudomonadota</taxon>
        <taxon>Gammaproteobacteria</taxon>
        <taxon>Alteromonadales</taxon>
        <taxon>Shewanellaceae</taxon>
        <taxon>Shewanella</taxon>
    </lineage>
</organism>
<reference evidence="4 5" key="1">
    <citation type="submission" date="2018-06" db="EMBL/GenBank/DDBJ databases">
        <title>Genomic Encyclopedia of Type Strains, Phase III (KMG-III): the genomes of soil and plant-associated and newly described type strains.</title>
        <authorList>
            <person name="Whitman W."/>
        </authorList>
    </citation>
    <scope>NUCLEOTIDE SEQUENCE [LARGE SCALE GENOMIC DNA]</scope>
    <source>
        <strain evidence="4 5">JC5</strain>
    </source>
</reference>
<evidence type="ECO:0000313" key="5">
    <source>
        <dbReference type="Proteomes" id="UP000247584"/>
    </source>
</evidence>
<feature type="short sequence motif" description="HXTX 2" evidence="2">
    <location>
        <begin position="150"/>
        <end position="153"/>
    </location>
</feature>
<feature type="domain" description="Phosphoesterase HXTX" evidence="3">
    <location>
        <begin position="44"/>
        <end position="109"/>
    </location>
</feature>
<dbReference type="PANTHER" id="PTHR35561">
    <property type="entry name" value="RNA 2',3'-CYCLIC PHOSPHODIESTERASE"/>
    <property type="match status" value="1"/>
</dbReference>
<evidence type="ECO:0000256" key="2">
    <source>
        <dbReference type="HAMAP-Rule" id="MF_01940"/>
    </source>
</evidence>
<dbReference type="SUPFAM" id="SSF55144">
    <property type="entry name" value="LigT-like"/>
    <property type="match status" value="1"/>
</dbReference>
<dbReference type="InterPro" id="IPR009097">
    <property type="entry name" value="Cyclic_Pdiesterase"/>
</dbReference>
<gene>
    <name evidence="4" type="ORF">C8J23_11480</name>
</gene>
<dbReference type="HAMAP" id="MF_01940">
    <property type="entry name" value="RNA_CPDase"/>
    <property type="match status" value="1"/>
</dbReference>
<feature type="active site" description="Proton donor" evidence="2">
    <location>
        <position position="68"/>
    </location>
</feature>
<evidence type="ECO:0000256" key="1">
    <source>
        <dbReference type="ARBA" id="ARBA00022801"/>
    </source>
</evidence>
<keyword evidence="1 2" id="KW-0378">Hydrolase</keyword>
<keyword evidence="4" id="KW-0436">Ligase</keyword>